<keyword evidence="12" id="KW-1003">Cell membrane</keyword>
<evidence type="ECO:0000256" key="10">
    <source>
        <dbReference type="ARBA" id="ARBA00025198"/>
    </source>
</evidence>
<evidence type="ECO:0000256" key="13">
    <source>
        <dbReference type="RuleBase" id="RU003848"/>
    </source>
</evidence>
<dbReference type="InterPro" id="IPR002146">
    <property type="entry name" value="ATP_synth_b/b'su_bac/chlpt"/>
</dbReference>
<dbReference type="Proteomes" id="UP000297454">
    <property type="component" value="Unassembled WGS sequence"/>
</dbReference>
<name>A0A4V3IY92_9FIRM</name>
<accession>A0A4V3IY92</accession>
<organism evidence="14 15">
    <name type="scientific">Helcococcus ovis</name>
    <dbReference type="NCBI Taxonomy" id="72026"/>
    <lineage>
        <taxon>Bacteria</taxon>
        <taxon>Bacillati</taxon>
        <taxon>Bacillota</taxon>
        <taxon>Tissierellia</taxon>
        <taxon>Tissierellales</taxon>
        <taxon>Peptoniphilaceae</taxon>
        <taxon>Helcococcus</taxon>
    </lineage>
</organism>
<evidence type="ECO:0000256" key="1">
    <source>
        <dbReference type="ARBA" id="ARBA00005513"/>
    </source>
</evidence>
<keyword evidence="9 12" id="KW-0066">ATP synthesis</keyword>
<dbReference type="GO" id="GO:0005886">
    <property type="term" value="C:plasma membrane"/>
    <property type="evidence" value="ECO:0007669"/>
    <property type="project" value="UniProtKB-SubCell"/>
</dbReference>
<dbReference type="SUPFAM" id="SSF103657">
    <property type="entry name" value="BAR/IMD domain-like"/>
    <property type="match status" value="1"/>
</dbReference>
<dbReference type="InterPro" id="IPR050059">
    <property type="entry name" value="ATP_synthase_B_chain"/>
</dbReference>
<dbReference type="GO" id="GO:0045259">
    <property type="term" value="C:proton-transporting ATP synthase complex"/>
    <property type="evidence" value="ECO:0007669"/>
    <property type="project" value="UniProtKB-KW"/>
</dbReference>
<evidence type="ECO:0000256" key="7">
    <source>
        <dbReference type="ARBA" id="ARBA00023065"/>
    </source>
</evidence>
<comment type="subcellular location">
    <subcellularLocation>
        <location evidence="12">Cell membrane</location>
        <topology evidence="12">Single-pass membrane protein</topology>
    </subcellularLocation>
    <subcellularLocation>
        <location evidence="11">Endomembrane system</location>
        <topology evidence="11">Single-pass membrane protein</topology>
    </subcellularLocation>
</comment>
<protein>
    <recommendedName>
        <fullName evidence="12">ATP synthase subunit b</fullName>
    </recommendedName>
    <alternativeName>
        <fullName evidence="12">ATP synthase F(0) sector subunit b</fullName>
    </alternativeName>
    <alternativeName>
        <fullName evidence="12">ATPase subunit I</fullName>
    </alternativeName>
    <alternativeName>
        <fullName evidence="12">F-type ATPase subunit b</fullName>
        <shortName evidence="12">F-ATPase subunit b</shortName>
    </alternativeName>
</protein>
<sequence length="168" mass="19266">MGIEVKIIPEFPGVLIQLAATLILFLVVRYFLYKPVKDLLEKRQAFIEKSIRDSEYANAEAQRIKAEYDTKILEAKQESSEIISKARSYGEEIKNKAIQESKELAKVEYEKGVLALETEKIKVMKLMNDEIADMAISAAEKVLREKVNTDTDKNLVKSFIKDLEESYE</sequence>
<keyword evidence="15" id="KW-1185">Reference proteome</keyword>
<reference evidence="14 15" key="1">
    <citation type="submission" date="2019-01" db="EMBL/GenBank/DDBJ databases">
        <title>Draft Genome Sequences of Helcococcus ovis Strains Isolated from the Uterus and Vagina of Dairy Cows with Metritis.</title>
        <authorList>
            <person name="Cunha F."/>
            <person name="Jeon S.J."/>
            <person name="Kutzer P."/>
            <person name="Galvao K.N."/>
        </authorList>
    </citation>
    <scope>NUCLEOTIDE SEQUENCE [LARGE SCALE GENOMIC DNA]</scope>
    <source>
        <strain evidence="14 15">KG-37</strain>
    </source>
</reference>
<keyword evidence="2 12" id="KW-0813">Transport</keyword>
<evidence type="ECO:0000256" key="8">
    <source>
        <dbReference type="ARBA" id="ARBA00023136"/>
    </source>
</evidence>
<dbReference type="PANTHER" id="PTHR33445:SF2">
    <property type="entry name" value="ATP SYNTHASE SUBUNIT B', CHLOROPLASTIC"/>
    <property type="match status" value="1"/>
</dbReference>
<keyword evidence="7 12" id="KW-0406">Ion transport</keyword>
<evidence type="ECO:0000256" key="2">
    <source>
        <dbReference type="ARBA" id="ARBA00022448"/>
    </source>
</evidence>
<dbReference type="HAMAP" id="MF_01398">
    <property type="entry name" value="ATP_synth_b_bprime"/>
    <property type="match status" value="1"/>
</dbReference>
<comment type="function">
    <text evidence="10 12">F(1)F(0) ATP synthase produces ATP from ADP in the presence of a proton or sodium gradient. F-type ATPases consist of two structural domains, F(1) containing the extramembraneous catalytic core and F(0) containing the membrane proton channel, linked together by a central stalk and a peripheral stalk. During catalysis, ATP synthesis in the catalytic domain of F(1) is coupled via a rotary mechanism of the central stalk subunits to proton translocation.</text>
</comment>
<dbReference type="AlphaFoldDB" id="A0A4V3IY92"/>
<evidence type="ECO:0000313" key="15">
    <source>
        <dbReference type="Proteomes" id="UP000297454"/>
    </source>
</evidence>
<keyword evidence="6 12" id="KW-1133">Transmembrane helix</keyword>
<evidence type="ECO:0000256" key="3">
    <source>
        <dbReference type="ARBA" id="ARBA00022547"/>
    </source>
</evidence>
<keyword evidence="8 12" id="KW-0472">Membrane</keyword>
<comment type="similarity">
    <text evidence="1 12 13">Belongs to the ATPase B chain family.</text>
</comment>
<evidence type="ECO:0000256" key="6">
    <source>
        <dbReference type="ARBA" id="ARBA00022989"/>
    </source>
</evidence>
<gene>
    <name evidence="12 14" type="primary">atpF</name>
    <name evidence="14" type="ORF">EQF91_05015</name>
</gene>
<dbReference type="NCBIfam" id="TIGR01144">
    <property type="entry name" value="ATP_synt_b"/>
    <property type="match status" value="1"/>
</dbReference>
<dbReference type="GO" id="GO:0012505">
    <property type="term" value="C:endomembrane system"/>
    <property type="evidence" value="ECO:0007669"/>
    <property type="project" value="UniProtKB-SubCell"/>
</dbReference>
<evidence type="ECO:0000256" key="4">
    <source>
        <dbReference type="ARBA" id="ARBA00022692"/>
    </source>
</evidence>
<dbReference type="PANTHER" id="PTHR33445">
    <property type="entry name" value="ATP SYNTHASE SUBUNIT B', CHLOROPLASTIC"/>
    <property type="match status" value="1"/>
</dbReference>
<evidence type="ECO:0000256" key="5">
    <source>
        <dbReference type="ARBA" id="ARBA00022781"/>
    </source>
</evidence>
<comment type="subunit">
    <text evidence="12">F-type ATPases have 2 components, F(1) - the catalytic core - and F(0) - the membrane proton channel. F(1) has five subunits: alpha(3), beta(3), gamma(1), delta(1), epsilon(1). F(0) has three main subunits: a(1), b(2) and c(10-14). The alpha and beta chains form an alternating ring which encloses part of the gamma chain. F(1) is attached to F(0) by a central stalk formed by the gamma and epsilon chains, while a peripheral stalk is formed by the delta and b chains.</text>
</comment>
<keyword evidence="3 12" id="KW-0138">CF(0)</keyword>
<dbReference type="InterPro" id="IPR005864">
    <property type="entry name" value="ATP_synth_F0_bsu_bac"/>
</dbReference>
<dbReference type="GO" id="GO:0046961">
    <property type="term" value="F:proton-transporting ATPase activity, rotational mechanism"/>
    <property type="evidence" value="ECO:0007669"/>
    <property type="project" value="TreeGrafter"/>
</dbReference>
<dbReference type="Pfam" id="PF00430">
    <property type="entry name" value="ATP-synt_B"/>
    <property type="match status" value="1"/>
</dbReference>
<evidence type="ECO:0000313" key="14">
    <source>
        <dbReference type="EMBL" id="TFF65860.1"/>
    </source>
</evidence>
<dbReference type="GO" id="GO:0046933">
    <property type="term" value="F:proton-transporting ATP synthase activity, rotational mechanism"/>
    <property type="evidence" value="ECO:0007669"/>
    <property type="project" value="UniProtKB-UniRule"/>
</dbReference>
<keyword evidence="5 12" id="KW-0375">Hydrogen ion transport</keyword>
<dbReference type="CDD" id="cd06503">
    <property type="entry name" value="ATP-synt_Fo_b"/>
    <property type="match status" value="1"/>
</dbReference>
<dbReference type="RefSeq" id="WP_134744234.1">
    <property type="nucleotide sequence ID" value="NZ_CP119761.1"/>
</dbReference>
<comment type="caution">
    <text evidence="14">The sequence shown here is derived from an EMBL/GenBank/DDBJ whole genome shotgun (WGS) entry which is preliminary data.</text>
</comment>
<dbReference type="EMBL" id="SCFR01000015">
    <property type="protein sequence ID" value="TFF65860.1"/>
    <property type="molecule type" value="Genomic_DNA"/>
</dbReference>
<evidence type="ECO:0000256" key="11">
    <source>
        <dbReference type="ARBA" id="ARBA00037847"/>
    </source>
</evidence>
<dbReference type="InterPro" id="IPR027267">
    <property type="entry name" value="AH/BAR_dom_sf"/>
</dbReference>
<proteinExistence type="inferred from homology"/>
<keyword evidence="4 12" id="KW-0812">Transmembrane</keyword>
<feature type="transmembrane region" description="Helical" evidence="12">
    <location>
        <begin position="14"/>
        <end position="33"/>
    </location>
</feature>
<dbReference type="Gene3D" id="6.10.250.1580">
    <property type="match status" value="1"/>
</dbReference>
<evidence type="ECO:0000256" key="12">
    <source>
        <dbReference type="HAMAP-Rule" id="MF_01398"/>
    </source>
</evidence>
<evidence type="ECO:0000256" key="9">
    <source>
        <dbReference type="ARBA" id="ARBA00023310"/>
    </source>
</evidence>
<comment type="function">
    <text evidence="12">Component of the F(0) channel, it forms part of the peripheral stalk, linking F(1) to F(0).</text>
</comment>